<proteinExistence type="predicted"/>
<dbReference type="EMBL" id="CAMPGE010029109">
    <property type="protein sequence ID" value="CAI2386587.1"/>
    <property type="molecule type" value="Genomic_DNA"/>
</dbReference>
<feature type="region of interest" description="Disordered" evidence="1">
    <location>
        <begin position="29"/>
        <end position="51"/>
    </location>
</feature>
<feature type="region of interest" description="Disordered" evidence="1">
    <location>
        <begin position="539"/>
        <end position="571"/>
    </location>
</feature>
<gene>
    <name evidence="2" type="ORF">ECRASSUSDP1_LOCUS28209</name>
</gene>
<keyword evidence="3" id="KW-1185">Reference proteome</keyword>
<sequence length="571" mass="65437">MEPGGYNTESNFCDSNGSPRKEHFVLIPIDTQDSKESYKSASRGRDHKKVKETRLQEIKMTVSFKRLKSTNTALKRDKSKSPKKSVLVPLKEYNDSLCISNLENQDVNESCNHPYQVSLGESPKKKMLSTINLSHVFEGNIKNYQVTSAMKEHTNKSLKRPKTSKSSSLKRKWRHIPLALFPFGTKIVPKQPYTTPKNPDSVNLEIKNSMKRSCELAETQKNDKLKKGNSFIVKARQNSVNQSLNKKKSLSNSRKFVTRNTLFLTKKRRKMLRSSKRRSQSKNPRGKNLFPYNWPCEESVNTSSRPSKTAQGARPARMSRTTKTTPVVSPSKTSLHKKIEEDQHKEMNKDLVVNDHAEKKRCFKPNQSTGSPSVLLPEQEVDQIVVPKRHYKSFSTKEAKVSKNPNFRRITSKPSYKETKDACIKTFKDLKREHGFLEGNRRILGSGYQPPSQAIMCENEVENTVPIYQMDFSSSVGKGFSLFENPDLEYFKNRKSSLFRSHKLSLIESKREEDERKPTGSKLRKPSIAVDLKKFTHKEHRQLRVQGNPVHPISPANMHDQPKSSIQICLD</sequence>
<evidence type="ECO:0000313" key="3">
    <source>
        <dbReference type="Proteomes" id="UP001295684"/>
    </source>
</evidence>
<comment type="caution">
    <text evidence="2">The sequence shown here is derived from an EMBL/GenBank/DDBJ whole genome shotgun (WGS) entry which is preliminary data.</text>
</comment>
<dbReference type="AlphaFoldDB" id="A0AAD2DA10"/>
<protein>
    <submittedName>
        <fullName evidence="2">Uncharacterized protein</fullName>
    </submittedName>
</protein>
<accession>A0AAD2DA10</accession>
<name>A0AAD2DA10_EUPCR</name>
<evidence type="ECO:0000256" key="1">
    <source>
        <dbReference type="SAM" id="MobiDB-lite"/>
    </source>
</evidence>
<feature type="compositionally biased region" description="Polar residues" evidence="1">
    <location>
        <begin position="319"/>
        <end position="333"/>
    </location>
</feature>
<feature type="region of interest" description="Disordered" evidence="1">
    <location>
        <begin position="266"/>
        <end position="335"/>
    </location>
</feature>
<evidence type="ECO:0000313" key="2">
    <source>
        <dbReference type="EMBL" id="CAI2386587.1"/>
    </source>
</evidence>
<reference evidence="2" key="1">
    <citation type="submission" date="2023-07" db="EMBL/GenBank/DDBJ databases">
        <authorList>
            <consortium name="AG Swart"/>
            <person name="Singh M."/>
            <person name="Singh A."/>
            <person name="Seah K."/>
            <person name="Emmerich C."/>
        </authorList>
    </citation>
    <scope>NUCLEOTIDE SEQUENCE</scope>
    <source>
        <strain evidence="2">DP1</strain>
    </source>
</reference>
<feature type="compositionally biased region" description="Polar residues" evidence="1">
    <location>
        <begin position="299"/>
        <end position="310"/>
    </location>
</feature>
<feature type="compositionally biased region" description="Basic residues" evidence="1">
    <location>
        <begin position="266"/>
        <end position="280"/>
    </location>
</feature>
<dbReference type="Proteomes" id="UP001295684">
    <property type="component" value="Unassembled WGS sequence"/>
</dbReference>
<organism evidence="2 3">
    <name type="scientific">Euplotes crassus</name>
    <dbReference type="NCBI Taxonomy" id="5936"/>
    <lineage>
        <taxon>Eukaryota</taxon>
        <taxon>Sar</taxon>
        <taxon>Alveolata</taxon>
        <taxon>Ciliophora</taxon>
        <taxon>Intramacronucleata</taxon>
        <taxon>Spirotrichea</taxon>
        <taxon>Hypotrichia</taxon>
        <taxon>Euplotida</taxon>
        <taxon>Euplotidae</taxon>
        <taxon>Moneuplotes</taxon>
    </lineage>
</organism>